<dbReference type="Proteomes" id="UP000005709">
    <property type="component" value="Unassembled WGS sequence"/>
</dbReference>
<keyword evidence="2" id="KW-1185">Reference proteome</keyword>
<dbReference type="AlphaFoldDB" id="C8PJL2"/>
<accession>C8PJL2</accession>
<protein>
    <submittedName>
        <fullName evidence="1">Uncharacterized protein</fullName>
    </submittedName>
</protein>
<evidence type="ECO:0000313" key="1">
    <source>
        <dbReference type="EMBL" id="EEV17117.1"/>
    </source>
</evidence>
<dbReference type="EMBL" id="ACYG01000027">
    <property type="protein sequence ID" value="EEV17117.1"/>
    <property type="molecule type" value="Genomic_DNA"/>
</dbReference>
<dbReference type="OrthoDB" id="5339506at2"/>
<organism evidence="1 2">
    <name type="scientific">Campylobacter gracilis RM3268</name>
    <dbReference type="NCBI Taxonomy" id="553220"/>
    <lineage>
        <taxon>Bacteria</taxon>
        <taxon>Pseudomonadati</taxon>
        <taxon>Campylobacterota</taxon>
        <taxon>Epsilonproteobacteria</taxon>
        <taxon>Campylobacterales</taxon>
        <taxon>Campylobacteraceae</taxon>
        <taxon>Campylobacter</taxon>
    </lineage>
</organism>
<sequence length="136" mass="15715">MANFALMFAVALAVGALVYFQVQKASARADAADPELSSQRYMKFCDILEDKLRDLKRLELHDEGARESYLDELEALSKELVYIKTMHQSNLNPAVWEGKLFEFLNKTDALIEKYAAGAERSLQYWRKQLEMEFKNL</sequence>
<name>C8PJL2_9BACT</name>
<dbReference type="STRING" id="824.CGRAC_0805"/>
<gene>
    <name evidence="1" type="ORF">CAMGR0001_1412</name>
</gene>
<evidence type="ECO:0000313" key="2">
    <source>
        <dbReference type="Proteomes" id="UP000005709"/>
    </source>
</evidence>
<dbReference type="RefSeq" id="WP_005872104.1">
    <property type="nucleotide sequence ID" value="NZ_ACYG01000027.1"/>
</dbReference>
<comment type="caution">
    <text evidence="1">The sequence shown here is derived from an EMBL/GenBank/DDBJ whole genome shotgun (WGS) entry which is preliminary data.</text>
</comment>
<reference evidence="1 2" key="1">
    <citation type="submission" date="2009-07" db="EMBL/GenBank/DDBJ databases">
        <authorList>
            <person name="Madupu R."/>
            <person name="Sebastian Y."/>
            <person name="Durkin A.S."/>
            <person name="Torralba M."/>
            <person name="Methe B."/>
            <person name="Sutton G.G."/>
            <person name="Strausberg R.L."/>
            <person name="Nelson K.E."/>
        </authorList>
    </citation>
    <scope>NUCLEOTIDE SEQUENCE [LARGE SCALE GENOMIC DNA]</scope>
    <source>
        <strain evidence="1 2">RM3268</strain>
    </source>
</reference>
<proteinExistence type="predicted"/>